<keyword evidence="2" id="KW-1185">Reference proteome</keyword>
<evidence type="ECO:0000313" key="1">
    <source>
        <dbReference type="EMBL" id="CAG8626317.1"/>
    </source>
</evidence>
<proteinExistence type="predicted"/>
<reference evidence="1" key="1">
    <citation type="submission" date="2021-06" db="EMBL/GenBank/DDBJ databases">
        <authorList>
            <person name="Kallberg Y."/>
            <person name="Tangrot J."/>
            <person name="Rosling A."/>
        </authorList>
    </citation>
    <scope>NUCLEOTIDE SEQUENCE</scope>
    <source>
        <strain evidence="1">IL203A</strain>
    </source>
</reference>
<accession>A0ACA9N1R6</accession>
<dbReference type="Proteomes" id="UP000789702">
    <property type="component" value="Unassembled WGS sequence"/>
</dbReference>
<sequence length="228" mass="26456">EESVDSVVALKLPRTIESRLEETIREDYSNEEILLFPICVGNKYDEKQPGFRYHLSSKFSNIKETLSVAITSLYNRLFSNSNTKFSRLYVLDKYLIQVINIGVKNNSNLIGTGIRYTSSFIEEYKKKQALFVQTVESNYSCQVAIYKFSQDSVIFLDTNLNNKWEKFKYLVEASFICARPFPNFGEWKNISLTKICKSMKEKNLNQPNPEVSTYTNPNFQWVIPTPLS</sequence>
<feature type="non-terminal residue" evidence="1">
    <location>
        <position position="228"/>
    </location>
</feature>
<gene>
    <name evidence="1" type="ORF">DHETER_LOCUS8219</name>
</gene>
<organism evidence="1 2">
    <name type="scientific">Dentiscutata heterogama</name>
    <dbReference type="NCBI Taxonomy" id="1316150"/>
    <lineage>
        <taxon>Eukaryota</taxon>
        <taxon>Fungi</taxon>
        <taxon>Fungi incertae sedis</taxon>
        <taxon>Mucoromycota</taxon>
        <taxon>Glomeromycotina</taxon>
        <taxon>Glomeromycetes</taxon>
        <taxon>Diversisporales</taxon>
        <taxon>Gigasporaceae</taxon>
        <taxon>Dentiscutata</taxon>
    </lineage>
</organism>
<evidence type="ECO:0000313" key="2">
    <source>
        <dbReference type="Proteomes" id="UP000789702"/>
    </source>
</evidence>
<comment type="caution">
    <text evidence="1">The sequence shown here is derived from an EMBL/GenBank/DDBJ whole genome shotgun (WGS) entry which is preliminary data.</text>
</comment>
<feature type="non-terminal residue" evidence="1">
    <location>
        <position position="1"/>
    </location>
</feature>
<name>A0ACA9N1R6_9GLOM</name>
<protein>
    <submittedName>
        <fullName evidence="1">10102_t:CDS:1</fullName>
    </submittedName>
</protein>
<dbReference type="EMBL" id="CAJVPU010012762">
    <property type="protein sequence ID" value="CAG8626317.1"/>
    <property type="molecule type" value="Genomic_DNA"/>
</dbReference>